<evidence type="ECO:0000256" key="8">
    <source>
        <dbReference type="ARBA" id="ARBA00023242"/>
    </source>
</evidence>
<evidence type="ECO:0000259" key="12">
    <source>
        <dbReference type="Pfam" id="PF07569"/>
    </source>
</evidence>
<comment type="function">
    <text evidence="10">Required for replication-independent chromatin assembly and for the periodic repression of histone gene transcription during the cell cycle.</text>
</comment>
<dbReference type="InterPro" id="IPR015943">
    <property type="entry name" value="WD40/YVTN_repeat-like_dom_sf"/>
</dbReference>
<keyword evidence="15" id="KW-1185">Reference proteome</keyword>
<keyword evidence="8 10" id="KW-0539">Nucleus</keyword>
<feature type="repeat" description="WD" evidence="9">
    <location>
        <begin position="38"/>
        <end position="79"/>
    </location>
</feature>
<dbReference type="InterPro" id="IPR055410">
    <property type="entry name" value="Beta-prop_CAF1B_HIR1"/>
</dbReference>
<dbReference type="GO" id="GO:0031491">
    <property type="term" value="F:nucleosome binding"/>
    <property type="evidence" value="ECO:0007669"/>
    <property type="project" value="TreeGrafter"/>
</dbReference>
<dbReference type="AlphaFoldDB" id="A0A0D2X0L3"/>
<dbReference type="InterPro" id="IPR036322">
    <property type="entry name" value="WD40_repeat_dom_sf"/>
</dbReference>
<dbReference type="Pfam" id="PF07569">
    <property type="entry name" value="Hira"/>
    <property type="match status" value="1"/>
</dbReference>
<dbReference type="PROSITE" id="PS00678">
    <property type="entry name" value="WD_REPEATS_1"/>
    <property type="match status" value="1"/>
</dbReference>
<comment type="subcellular location">
    <subcellularLocation>
        <location evidence="1 10">Nucleus</location>
    </subcellularLocation>
</comment>
<dbReference type="PANTHER" id="PTHR13831:SF0">
    <property type="entry name" value="PROTEIN HIRA"/>
    <property type="match status" value="1"/>
</dbReference>
<dbReference type="InterPro" id="IPR019775">
    <property type="entry name" value="WD40_repeat_CS"/>
</dbReference>
<evidence type="ECO:0000256" key="4">
    <source>
        <dbReference type="ARBA" id="ARBA00022737"/>
    </source>
</evidence>
<sequence>MRLATGGTDRKVQIWNMDPIRHEAVERDNLTPLLLATLTNHEGAISCVRWAPTGNMLASAGDDKTIVIWQLSSDKTFGGLVMSNLEGDVNIEYWRYTKALKAHLGDVTDLAWAPHGRQFASCSLDGVICIWDTTNFTLAHKLEYHTGPVKGIAWDPVGEFFASQSGDNTVAVWQTRDWEVVRAIQKPFEQAKDTLFFRRLSWSADGSFLAATHAYNANKASPVCALIERNSWACTRDLVGHDAPVQVARFSPFMFVSPDVKDPNQRLAEAQNICALGSQDCAVSVWKSPNVRALVVAKFVHSDSALKLRTLHGEVIDDNAEPFFIAETPEQLSLYEQQQRERAAIPMDTSVVPVHNLPQKPIAASKLLASAPQAESFAKDGRRRIQPQLLVASTDEAEAPQTALAQVRQPAAVVPRRVGPGNGLTAVPKTLGMASSSAQSAASSSSQPPPSSRAAPLAAQPVQRNRPAFAVPKGMPATTPAAAAPLVPAAKPPVRVNPMGSAATTSTSVAGPMTATATTSTSRAPVSRGAGSQPESLQTKEQTTRVQSTLLLSAPELLTSVQIFSNHSNQVISVSADERKIPVGDSTHIKLAYITAVPNSESGPRWHTVLNSPVQYLACSSNFVVALFRIPSGVHFLAIHNEELIVLSRDKHLYIWNLESLVCTVHAEPFSSVFDQLEAHVIAKYQVEATITVTGVIVLLVPAAYQCYAFDPSLRAWLLVVDNANRLFACSAHSSHLPSTLPALESSSTRSRYALPNSLALAVKQVAEQNAAVGPLKSLQHSIGPGPLSTAQVMSSALGGDPDLQCAATVAYLEHQIAASVALLSVYEYQYWMTTLITFLADAGLTIRLGAMMESLIPAHEENRDQRLARMLEPADHYRLVEALLARLSSLPGCSKLATSLLERLRAGGEAMAQLARPHY</sequence>
<evidence type="ECO:0000256" key="1">
    <source>
        <dbReference type="ARBA" id="ARBA00004123"/>
    </source>
</evidence>
<feature type="domain" description="Protein HIRA-like C-terminal" evidence="12">
    <location>
        <begin position="632"/>
        <end position="856"/>
    </location>
</feature>
<dbReference type="PROSITE" id="PS50294">
    <property type="entry name" value="WD_REPEATS_REGION"/>
    <property type="match status" value="3"/>
</dbReference>
<dbReference type="STRING" id="595528.A0A0D2X0L3"/>
<evidence type="ECO:0000256" key="5">
    <source>
        <dbReference type="ARBA" id="ARBA00022853"/>
    </source>
</evidence>
<evidence type="ECO:0000256" key="11">
    <source>
        <dbReference type="SAM" id="MobiDB-lite"/>
    </source>
</evidence>
<dbReference type="GO" id="GO:0000417">
    <property type="term" value="C:HIR complex"/>
    <property type="evidence" value="ECO:0007669"/>
    <property type="project" value="TreeGrafter"/>
</dbReference>
<dbReference type="PROSITE" id="PS50082">
    <property type="entry name" value="WD_REPEATS_2"/>
    <property type="match status" value="4"/>
</dbReference>
<keyword evidence="3 9" id="KW-0853">WD repeat</keyword>
<dbReference type="Gene3D" id="2.130.10.10">
    <property type="entry name" value="YVTN repeat-like/Quinoprotein amine dehydrogenase"/>
    <property type="match status" value="2"/>
</dbReference>
<keyword evidence="5 10" id="KW-0156">Chromatin regulator</keyword>
<keyword evidence="6 10" id="KW-0805">Transcription regulation</keyword>
<accession>A0A0D2X0L3</accession>
<dbReference type="InterPro" id="IPR001680">
    <property type="entry name" value="WD40_rpt"/>
</dbReference>
<dbReference type="PhylomeDB" id="A0A0D2X0L3"/>
<feature type="domain" description="CAF1B/HIR1 beta-propeller" evidence="13">
    <location>
        <begin position="1"/>
        <end position="212"/>
    </location>
</feature>
<dbReference type="GO" id="GO:0006351">
    <property type="term" value="P:DNA-templated transcription"/>
    <property type="evidence" value="ECO:0007669"/>
    <property type="project" value="InterPro"/>
</dbReference>
<feature type="region of interest" description="Disordered" evidence="11">
    <location>
        <begin position="416"/>
        <end position="462"/>
    </location>
</feature>
<dbReference type="OrthoDB" id="1741719at2759"/>
<keyword evidence="4 10" id="KW-0677">Repeat</keyword>
<feature type="compositionally biased region" description="Polar residues" evidence="11">
    <location>
        <begin position="533"/>
        <end position="544"/>
    </location>
</feature>
<dbReference type="eggNOG" id="KOG0973">
    <property type="taxonomic scope" value="Eukaryota"/>
</dbReference>
<dbReference type="EMBL" id="KE346360">
    <property type="protein sequence ID" value="KJE89259.1"/>
    <property type="molecule type" value="Genomic_DNA"/>
</dbReference>
<feature type="region of interest" description="Disordered" evidence="11">
    <location>
        <begin position="497"/>
        <end position="544"/>
    </location>
</feature>
<evidence type="ECO:0000313" key="15">
    <source>
        <dbReference type="Proteomes" id="UP000008743"/>
    </source>
</evidence>
<dbReference type="GO" id="GO:0000785">
    <property type="term" value="C:chromatin"/>
    <property type="evidence" value="ECO:0007669"/>
    <property type="project" value="TreeGrafter"/>
</dbReference>
<evidence type="ECO:0000313" key="14">
    <source>
        <dbReference type="EMBL" id="KJE89259.1"/>
    </source>
</evidence>
<protein>
    <recommendedName>
        <fullName evidence="10">Protein HIRA</fullName>
    </recommendedName>
</protein>
<dbReference type="InterPro" id="IPR031120">
    <property type="entry name" value="HIR1-like"/>
</dbReference>
<evidence type="ECO:0000256" key="2">
    <source>
        <dbReference type="ARBA" id="ARBA00007306"/>
    </source>
</evidence>
<feature type="compositionally biased region" description="Low complexity" evidence="11">
    <location>
        <begin position="434"/>
        <end position="461"/>
    </location>
</feature>
<name>A0A0D2X0L3_CAPO3</name>
<feature type="repeat" description="WD" evidence="9">
    <location>
        <begin position="100"/>
        <end position="141"/>
    </location>
</feature>
<evidence type="ECO:0000259" key="13">
    <source>
        <dbReference type="Pfam" id="PF24105"/>
    </source>
</evidence>
<gene>
    <name evidence="14" type="ORF">CAOG_000769</name>
</gene>
<dbReference type="Proteomes" id="UP000008743">
    <property type="component" value="Unassembled WGS sequence"/>
</dbReference>
<dbReference type="InterPro" id="IPR011494">
    <property type="entry name" value="HIRA-like_C"/>
</dbReference>
<keyword evidence="10" id="KW-0678">Repressor</keyword>
<dbReference type="PANTHER" id="PTHR13831">
    <property type="entry name" value="MEMBER OF THE HIR1 FAMILY OF WD-REPEAT PROTEINS"/>
    <property type="match status" value="1"/>
</dbReference>
<evidence type="ECO:0000256" key="3">
    <source>
        <dbReference type="ARBA" id="ARBA00022574"/>
    </source>
</evidence>
<proteinExistence type="inferred from homology"/>
<organism evidence="14 15">
    <name type="scientific">Capsaspora owczarzaki (strain ATCC 30864)</name>
    <dbReference type="NCBI Taxonomy" id="595528"/>
    <lineage>
        <taxon>Eukaryota</taxon>
        <taxon>Filasterea</taxon>
        <taxon>Capsaspora</taxon>
    </lineage>
</organism>
<dbReference type="GO" id="GO:0006338">
    <property type="term" value="P:chromatin remodeling"/>
    <property type="evidence" value="ECO:0007669"/>
    <property type="project" value="InterPro"/>
</dbReference>
<evidence type="ECO:0000256" key="9">
    <source>
        <dbReference type="PROSITE-ProRule" id="PRU00221"/>
    </source>
</evidence>
<evidence type="ECO:0000256" key="7">
    <source>
        <dbReference type="ARBA" id="ARBA00023163"/>
    </source>
</evidence>
<evidence type="ECO:0000256" key="6">
    <source>
        <dbReference type="ARBA" id="ARBA00023015"/>
    </source>
</evidence>
<dbReference type="SUPFAM" id="SSF50978">
    <property type="entry name" value="WD40 repeat-like"/>
    <property type="match status" value="2"/>
</dbReference>
<feature type="repeat" description="WD" evidence="9">
    <location>
        <begin position="142"/>
        <end position="183"/>
    </location>
</feature>
<comment type="similarity">
    <text evidence="2 10">Belongs to the WD repeat HIR1 family.</text>
</comment>
<keyword evidence="7 10" id="KW-0804">Transcription</keyword>
<evidence type="ECO:0000256" key="10">
    <source>
        <dbReference type="RuleBase" id="RU364014"/>
    </source>
</evidence>
<reference evidence="15" key="1">
    <citation type="submission" date="2011-02" db="EMBL/GenBank/DDBJ databases">
        <title>The Genome Sequence of Capsaspora owczarzaki ATCC 30864.</title>
        <authorList>
            <person name="Russ C."/>
            <person name="Cuomo C."/>
            <person name="Burger G."/>
            <person name="Gray M.W."/>
            <person name="Holland P.W.H."/>
            <person name="King N."/>
            <person name="Lang F.B.F."/>
            <person name="Roger A.J."/>
            <person name="Ruiz-Trillo I."/>
            <person name="Young S.K."/>
            <person name="Zeng Q."/>
            <person name="Gargeya S."/>
            <person name="Alvarado L."/>
            <person name="Berlin A."/>
            <person name="Chapman S.B."/>
            <person name="Chen Z."/>
            <person name="Freedman E."/>
            <person name="Gellesch M."/>
            <person name="Goldberg J."/>
            <person name="Griggs A."/>
            <person name="Gujja S."/>
            <person name="Heilman E."/>
            <person name="Heiman D."/>
            <person name="Howarth C."/>
            <person name="Mehta T."/>
            <person name="Neiman D."/>
            <person name="Pearson M."/>
            <person name="Roberts A."/>
            <person name="Saif S."/>
            <person name="Shea T."/>
            <person name="Shenoy N."/>
            <person name="Sisk P."/>
            <person name="Stolte C."/>
            <person name="Sykes S."/>
            <person name="White J."/>
            <person name="Yandava C."/>
            <person name="Haas B."/>
            <person name="Nusbaum C."/>
            <person name="Birren B."/>
        </authorList>
    </citation>
    <scope>NUCLEOTIDE SEQUENCE</scope>
    <source>
        <strain evidence="15">ATCC 30864</strain>
    </source>
</reference>
<dbReference type="Pfam" id="PF24105">
    <property type="entry name" value="Beta-prop_CAF1B_HIR1"/>
    <property type="match status" value="1"/>
</dbReference>
<dbReference type="GO" id="GO:0006355">
    <property type="term" value="P:regulation of DNA-templated transcription"/>
    <property type="evidence" value="ECO:0007669"/>
    <property type="project" value="InterPro"/>
</dbReference>
<dbReference type="GO" id="GO:0005634">
    <property type="term" value="C:nucleus"/>
    <property type="evidence" value="ECO:0007669"/>
    <property type="project" value="UniProtKB-SubCell"/>
</dbReference>
<dbReference type="SMART" id="SM00320">
    <property type="entry name" value="WD40"/>
    <property type="match status" value="5"/>
</dbReference>
<feature type="repeat" description="WD" evidence="9">
    <location>
        <begin position="1"/>
        <end position="18"/>
    </location>
</feature>
<dbReference type="InParanoid" id="A0A0D2X0L3"/>